<name>A0A6I7U697_9BACI</name>
<reference evidence="1 3" key="1">
    <citation type="journal article" date="2016" name="Front. Microbiol.">
        <title>High-Level Heat Resistance of Spores of Bacillus amyloliquefaciens and Bacillus licheniformis Results from the Presence of a spoVA Operon in a Tn1546 Transposon.</title>
        <authorList>
            <person name="Berendsen E.M."/>
            <person name="Koning R.A."/>
            <person name="Boekhorst J."/>
            <person name="de Jong A."/>
            <person name="Kuipers O.P."/>
            <person name="Wells-Bennik M.H."/>
        </authorList>
    </citation>
    <scope>NUCLEOTIDE SEQUENCE [LARGE SCALE GENOMIC DNA]</scope>
    <source>
        <strain evidence="1 3">B4121</strain>
    </source>
</reference>
<sequence>MVRQLGDVFDFAKVSLNDRSDCISRHEKSRVIPARRG</sequence>
<organism evidence="1 3">
    <name type="scientific">Bacillus paralicheniformis</name>
    <dbReference type="NCBI Taxonomy" id="1648923"/>
    <lineage>
        <taxon>Bacteria</taxon>
        <taxon>Bacillati</taxon>
        <taxon>Bacillota</taxon>
        <taxon>Bacilli</taxon>
        <taxon>Bacillales</taxon>
        <taxon>Bacillaceae</taxon>
        <taxon>Bacillus</taxon>
    </lineage>
</organism>
<dbReference type="Proteomes" id="UP000429980">
    <property type="component" value="Unassembled WGS sequence"/>
</dbReference>
<dbReference type="AlphaFoldDB" id="A0A6I7U697"/>
<keyword evidence="4" id="KW-1185">Reference proteome</keyword>
<evidence type="ECO:0000313" key="4">
    <source>
        <dbReference type="Proteomes" id="UP000429980"/>
    </source>
</evidence>
<accession>A0A6I7U697</accession>
<dbReference type="Proteomes" id="UP000185604">
    <property type="component" value="Unassembled WGS sequence"/>
</dbReference>
<evidence type="ECO:0000313" key="1">
    <source>
        <dbReference type="EMBL" id="OLF98941.1"/>
    </source>
</evidence>
<evidence type="ECO:0000313" key="3">
    <source>
        <dbReference type="Proteomes" id="UP000185604"/>
    </source>
</evidence>
<evidence type="ECO:0000313" key="2">
    <source>
        <dbReference type="EMBL" id="TWL34909.1"/>
    </source>
</evidence>
<comment type="caution">
    <text evidence="1">The sequence shown here is derived from an EMBL/GenBank/DDBJ whole genome shotgun (WGS) entry which is preliminary data.</text>
</comment>
<dbReference type="EMBL" id="NILF01000062">
    <property type="protein sequence ID" value="TWL34909.1"/>
    <property type="molecule type" value="Genomic_DNA"/>
</dbReference>
<protein>
    <submittedName>
        <fullName evidence="1">Uncharacterized protein</fullName>
    </submittedName>
</protein>
<gene>
    <name evidence="1" type="ORF">B4121_0468</name>
    <name evidence="2" type="ORF">CHCC15381_3352</name>
</gene>
<dbReference type="EMBL" id="LKPO01000001">
    <property type="protein sequence ID" value="OLF98941.1"/>
    <property type="molecule type" value="Genomic_DNA"/>
</dbReference>
<proteinExistence type="predicted"/>
<reference evidence="2 4" key="2">
    <citation type="submission" date="2019-06" db="EMBL/GenBank/DDBJ databases">
        <title>Genome sequence analysis of &gt;100 Bacillus licheniformis strains suggests intrinsic resistance to this species.</title>
        <authorList>
            <person name="Wels M."/>
            <person name="Siezen R.J."/>
            <person name="Johansen E."/>
            <person name="Stuer-Lauridsen B."/>
            <person name="Bjerre K."/>
            <person name="Nielsen B.K.K."/>
        </authorList>
    </citation>
    <scope>NUCLEOTIDE SEQUENCE [LARGE SCALE GENOMIC DNA]</scope>
    <source>
        <strain evidence="2 4">BAC-15381</strain>
    </source>
</reference>